<protein>
    <submittedName>
        <fullName evidence="3">DUF2236 domain-containing protein</fullName>
    </submittedName>
</protein>
<feature type="domain" description="ER-bound oxygenase mpaB/mpaB'/Rubber oxygenase catalytic" evidence="2">
    <location>
        <begin position="74"/>
        <end position="252"/>
    </location>
</feature>
<dbReference type="PANTHER" id="PTHR36124">
    <property type="match status" value="1"/>
</dbReference>
<comment type="caution">
    <text evidence="3">The sequence shown here is derived from an EMBL/GenBank/DDBJ whole genome shotgun (WGS) entry which is preliminary data.</text>
</comment>
<organism evidence="3 4">
    <name type="scientific">Rhodococcus tibetensis</name>
    <dbReference type="NCBI Taxonomy" id="2965064"/>
    <lineage>
        <taxon>Bacteria</taxon>
        <taxon>Bacillati</taxon>
        <taxon>Actinomycetota</taxon>
        <taxon>Actinomycetes</taxon>
        <taxon>Mycobacteriales</taxon>
        <taxon>Nocardiaceae</taxon>
        <taxon>Rhodococcus</taxon>
    </lineage>
</organism>
<evidence type="ECO:0000256" key="1">
    <source>
        <dbReference type="SAM" id="MobiDB-lite"/>
    </source>
</evidence>
<proteinExistence type="predicted"/>
<evidence type="ECO:0000313" key="3">
    <source>
        <dbReference type="EMBL" id="MCQ4120167.1"/>
    </source>
</evidence>
<reference evidence="3 4" key="1">
    <citation type="submission" date="2022-07" db="EMBL/GenBank/DDBJ databases">
        <title>Degradation activity of malathion, p-nitrophenol and potential low-temperature adaptation strategy of Rhodococcus sp. FXJ9.536.</title>
        <authorList>
            <person name="Huang J."/>
            <person name="Huang Y."/>
        </authorList>
    </citation>
    <scope>NUCLEOTIDE SEQUENCE [LARGE SCALE GENOMIC DNA]</scope>
    <source>
        <strain evidence="3 4">FXJ9.536</strain>
    </source>
</reference>
<gene>
    <name evidence="3" type="ORF">NOF53_13465</name>
</gene>
<accession>A0ABT1QD84</accession>
<keyword evidence="4" id="KW-1185">Reference proteome</keyword>
<name>A0ABT1QD84_9NOCA</name>
<dbReference type="InterPro" id="IPR046366">
    <property type="entry name" value="MPAB"/>
</dbReference>
<dbReference type="RefSeq" id="WP_255969041.1">
    <property type="nucleotide sequence ID" value="NZ_JANFQF010000010.1"/>
</dbReference>
<evidence type="ECO:0000313" key="4">
    <source>
        <dbReference type="Proteomes" id="UP001524501"/>
    </source>
</evidence>
<dbReference type="EMBL" id="JANFQF010000010">
    <property type="protein sequence ID" value="MCQ4120167.1"/>
    <property type="molecule type" value="Genomic_DNA"/>
</dbReference>
<dbReference type="Pfam" id="PF09995">
    <property type="entry name" value="MPAB_Lcp_cat"/>
    <property type="match status" value="1"/>
</dbReference>
<sequence>MLMKNDEADGPRGTPRGRNGWVRRIEQLDPVRDHQEIHRITAGFEFPWDYQRSLEFALFRTYCVPTISELLQRTGEFEKRPQKRYDDTALLMGELVEHGYDSERGIESLRVVNRMHGKYHIDNDDMLYVLTTFIYEPIDWIDRFGWRRLTPHERLACFHFYREVGIRMGIKHIPTSFEDFYRFKADYERKHFRYTEDNHRVGTYTRDLFCSWFPRSLRPFVVQGVNALLDPMMLAAFGFDAAPGWLRSAARRVLVLRGKFVRLLPPRTQSKAARDPRNRTYPGYPVGYRPRDLGADNDHHREARALRRSVPEEYGHHQRVEPGA</sequence>
<dbReference type="InterPro" id="IPR018713">
    <property type="entry name" value="MPAB/Lcp_cat_dom"/>
</dbReference>
<feature type="region of interest" description="Disordered" evidence="1">
    <location>
        <begin position="267"/>
        <end position="301"/>
    </location>
</feature>
<dbReference type="Proteomes" id="UP001524501">
    <property type="component" value="Unassembled WGS sequence"/>
</dbReference>
<evidence type="ECO:0000259" key="2">
    <source>
        <dbReference type="Pfam" id="PF09995"/>
    </source>
</evidence>
<feature type="compositionally biased region" description="Basic and acidic residues" evidence="1">
    <location>
        <begin position="289"/>
        <end position="301"/>
    </location>
</feature>
<dbReference type="PANTHER" id="PTHR36124:SF1">
    <property type="entry name" value="ER-BOUND OXYGENASE MPAB_MPAB'_RUBBER OXYGENASE CATALYTIC DOMAIN-CONTAINING PROTEIN"/>
    <property type="match status" value="1"/>
</dbReference>